<protein>
    <submittedName>
        <fullName evidence="1">Uncharacterized protein</fullName>
    </submittedName>
</protein>
<keyword evidence="2" id="KW-1185">Reference proteome</keyword>
<sequence length="163" mass="18706">MLKYTLFTQLSHVPAVIKYPTDTWLPHKEKLVSACTKNSRHFGNTSTSAAEGSQVAEFRAAEATQRMRIPHTLRAVPDYANMIEKISLHALHLIEKQRSLSSTCTQMVKTRRNLSALGIILLKTDVMRYYSPFSHFLVNRLFAILMKIQMKFCAKENYSRQSI</sequence>
<accession>A0ACC0WJV1</accession>
<organism evidence="1 2">
    <name type="scientific">Peronosclerospora sorghi</name>
    <dbReference type="NCBI Taxonomy" id="230839"/>
    <lineage>
        <taxon>Eukaryota</taxon>
        <taxon>Sar</taxon>
        <taxon>Stramenopiles</taxon>
        <taxon>Oomycota</taxon>
        <taxon>Peronosporomycetes</taxon>
        <taxon>Peronosporales</taxon>
        <taxon>Peronosporaceae</taxon>
        <taxon>Peronosclerospora</taxon>
    </lineage>
</organism>
<name>A0ACC0WJV1_9STRA</name>
<dbReference type="EMBL" id="CM047591">
    <property type="protein sequence ID" value="KAI9918358.1"/>
    <property type="molecule type" value="Genomic_DNA"/>
</dbReference>
<comment type="caution">
    <text evidence="1">The sequence shown here is derived from an EMBL/GenBank/DDBJ whole genome shotgun (WGS) entry which is preliminary data.</text>
</comment>
<dbReference type="Proteomes" id="UP001163321">
    <property type="component" value="Chromosome 12"/>
</dbReference>
<gene>
    <name evidence="1" type="ORF">PsorP6_011361</name>
</gene>
<proteinExistence type="predicted"/>
<evidence type="ECO:0000313" key="1">
    <source>
        <dbReference type="EMBL" id="KAI9918358.1"/>
    </source>
</evidence>
<reference evidence="1 2" key="1">
    <citation type="journal article" date="2022" name="bioRxiv">
        <title>The genome of the oomycete Peronosclerospora sorghi, a cosmopolitan pathogen of maize and sorghum, is inflated with dispersed pseudogenes.</title>
        <authorList>
            <person name="Fletcher K."/>
            <person name="Martin F."/>
            <person name="Isakeit T."/>
            <person name="Cavanaugh K."/>
            <person name="Magill C."/>
            <person name="Michelmore R."/>
        </authorList>
    </citation>
    <scope>NUCLEOTIDE SEQUENCE [LARGE SCALE GENOMIC DNA]</scope>
    <source>
        <strain evidence="1">P6</strain>
    </source>
</reference>
<evidence type="ECO:0000313" key="2">
    <source>
        <dbReference type="Proteomes" id="UP001163321"/>
    </source>
</evidence>